<dbReference type="GO" id="GO:0016567">
    <property type="term" value="P:protein ubiquitination"/>
    <property type="evidence" value="ECO:0007669"/>
    <property type="project" value="UniProtKB-UniRule"/>
</dbReference>
<name>A0A6D2HZJ1_9BRAS</name>
<dbReference type="Gene3D" id="3.30.710.10">
    <property type="entry name" value="Potassium Channel Kv1.1, Chain A"/>
    <property type="match status" value="2"/>
</dbReference>
<comment type="similarity">
    <text evidence="2 4">Belongs to the SKP1 family.</text>
</comment>
<proteinExistence type="inferred from homology"/>
<gene>
    <name evidence="7" type="ORF">MERR_LOCUS8806</name>
</gene>
<evidence type="ECO:0000256" key="2">
    <source>
        <dbReference type="ARBA" id="ARBA00009993"/>
    </source>
</evidence>
<dbReference type="Pfam" id="PF01466">
    <property type="entry name" value="Skp1"/>
    <property type="match status" value="1"/>
</dbReference>
<accession>A0A6D2HZJ1</accession>
<dbReference type="InterPro" id="IPR016073">
    <property type="entry name" value="Skp1_comp_POZ"/>
</dbReference>
<dbReference type="GO" id="GO:0009867">
    <property type="term" value="P:jasmonic acid mediated signaling pathway"/>
    <property type="evidence" value="ECO:0007669"/>
    <property type="project" value="UniProtKB-ARBA"/>
</dbReference>
<sequence length="159" mass="18132">MSKRMIVLKSSDGELFEIEKAVALQLQRIAHMVEDEGADNVIPLENVTSQVLTKVIEYCKNHVHVDSSSEWDAKFMDVDLSMMFELVKAADESMMFELVMAAHYLNIKPLVDLTCQAIAYHVVAACETVDEIRAKFGIVNDFTPEEEEELRKESKWAFE</sequence>
<dbReference type="EMBL" id="CACVBM020000632">
    <property type="protein sequence ID" value="CAA7021571.1"/>
    <property type="molecule type" value="Genomic_DNA"/>
</dbReference>
<dbReference type="GO" id="GO:0006511">
    <property type="term" value="P:ubiquitin-dependent protein catabolic process"/>
    <property type="evidence" value="ECO:0007669"/>
    <property type="project" value="InterPro"/>
</dbReference>
<dbReference type="Pfam" id="PF03931">
    <property type="entry name" value="Skp1_POZ"/>
    <property type="match status" value="1"/>
</dbReference>
<evidence type="ECO:0000256" key="1">
    <source>
        <dbReference type="ARBA" id="ARBA00004906"/>
    </source>
</evidence>
<evidence type="ECO:0000259" key="5">
    <source>
        <dbReference type="Pfam" id="PF01466"/>
    </source>
</evidence>
<feature type="domain" description="SKP1 component dimerisation" evidence="5">
    <location>
        <begin position="108"/>
        <end position="157"/>
    </location>
</feature>
<dbReference type="OrthoDB" id="7827685at2759"/>
<dbReference type="UniPathway" id="UPA00143"/>
<keyword evidence="8" id="KW-1185">Reference proteome</keyword>
<comment type="pathway">
    <text evidence="1 4">Protein modification; protein ubiquitination.</text>
</comment>
<comment type="function">
    <text evidence="4">Involved in ubiquitination and subsequent proteasomal degradation of target proteins. Together with CUL1, RBX1 and a F-box protein, it forms a SCF E3 ubiquitin ligase complex. The functional specificity of this complex depends on the type of F-box protein. In the SCF complex, it serves as an adapter that links the F-box protein to CUL1.</text>
</comment>
<comment type="subunit">
    <text evidence="4">Part of a SCF (SKP1-cullin-F-box) protein ligase complex.</text>
</comment>
<evidence type="ECO:0000256" key="3">
    <source>
        <dbReference type="ARBA" id="ARBA00022786"/>
    </source>
</evidence>
<dbReference type="SUPFAM" id="SSF54695">
    <property type="entry name" value="POZ domain"/>
    <property type="match status" value="1"/>
</dbReference>
<dbReference type="InterPro" id="IPR016072">
    <property type="entry name" value="Skp1_comp_dimer"/>
</dbReference>
<evidence type="ECO:0000256" key="4">
    <source>
        <dbReference type="PIRNR" id="PIRNR028729"/>
    </source>
</evidence>
<dbReference type="SUPFAM" id="SSF81382">
    <property type="entry name" value="Skp1 dimerisation domain-like"/>
    <property type="match status" value="1"/>
</dbReference>
<dbReference type="InterPro" id="IPR011333">
    <property type="entry name" value="SKP1/BTB/POZ_sf"/>
</dbReference>
<comment type="caution">
    <text evidence="7">The sequence shown here is derived from an EMBL/GenBank/DDBJ whole genome shotgun (WGS) entry which is preliminary data.</text>
</comment>
<dbReference type="InterPro" id="IPR036296">
    <property type="entry name" value="SKP1-like_dim_sf"/>
</dbReference>
<reference evidence="7" key="1">
    <citation type="submission" date="2020-01" db="EMBL/GenBank/DDBJ databases">
        <authorList>
            <person name="Mishra B."/>
        </authorList>
    </citation>
    <scope>NUCLEOTIDE SEQUENCE [LARGE SCALE GENOMIC DNA]</scope>
</reference>
<protein>
    <recommendedName>
        <fullName evidence="4">SKP1-like protein</fullName>
    </recommendedName>
</protein>
<dbReference type="InterPro" id="IPR016897">
    <property type="entry name" value="SKP1"/>
</dbReference>
<dbReference type="PIRSF" id="PIRSF028729">
    <property type="entry name" value="E3_ubiquit_lig_SCF_Skp"/>
    <property type="match status" value="1"/>
</dbReference>
<evidence type="ECO:0000313" key="7">
    <source>
        <dbReference type="EMBL" id="CAA7021571.1"/>
    </source>
</evidence>
<dbReference type="Proteomes" id="UP000467841">
    <property type="component" value="Unassembled WGS sequence"/>
</dbReference>
<organism evidence="7 8">
    <name type="scientific">Microthlaspi erraticum</name>
    <dbReference type="NCBI Taxonomy" id="1685480"/>
    <lineage>
        <taxon>Eukaryota</taxon>
        <taxon>Viridiplantae</taxon>
        <taxon>Streptophyta</taxon>
        <taxon>Embryophyta</taxon>
        <taxon>Tracheophyta</taxon>
        <taxon>Spermatophyta</taxon>
        <taxon>Magnoliopsida</taxon>
        <taxon>eudicotyledons</taxon>
        <taxon>Gunneridae</taxon>
        <taxon>Pentapetalae</taxon>
        <taxon>rosids</taxon>
        <taxon>malvids</taxon>
        <taxon>Brassicales</taxon>
        <taxon>Brassicaceae</taxon>
        <taxon>Coluteocarpeae</taxon>
        <taxon>Microthlaspi</taxon>
    </lineage>
</organism>
<dbReference type="PANTHER" id="PTHR11165">
    <property type="entry name" value="SKP1"/>
    <property type="match status" value="1"/>
</dbReference>
<dbReference type="InterPro" id="IPR001232">
    <property type="entry name" value="SKP1-like"/>
</dbReference>
<dbReference type="AlphaFoldDB" id="A0A6D2HZJ1"/>
<evidence type="ECO:0000313" key="8">
    <source>
        <dbReference type="Proteomes" id="UP000467841"/>
    </source>
</evidence>
<dbReference type="SMART" id="SM00512">
    <property type="entry name" value="Skp1"/>
    <property type="match status" value="1"/>
</dbReference>
<evidence type="ECO:0000259" key="6">
    <source>
        <dbReference type="Pfam" id="PF03931"/>
    </source>
</evidence>
<keyword evidence="3 4" id="KW-0833">Ubl conjugation pathway</keyword>
<dbReference type="CDD" id="cd18322">
    <property type="entry name" value="BTB_POZ_SKP1"/>
    <property type="match status" value="1"/>
</dbReference>
<feature type="domain" description="SKP1 component POZ" evidence="6">
    <location>
        <begin position="5"/>
        <end position="63"/>
    </location>
</feature>